<evidence type="ECO:0000256" key="1">
    <source>
        <dbReference type="ARBA" id="ARBA00023125"/>
    </source>
</evidence>
<dbReference type="AlphaFoldDB" id="A0A508VQF0"/>
<dbReference type="SUPFAM" id="SSF47413">
    <property type="entry name" value="lambda repressor-like DNA-binding domains"/>
    <property type="match status" value="1"/>
</dbReference>
<sequence length="80" mass="9314">MKVTLKALRANFNLNQHEMARIVGISKRTWQNYEQGKTVPSTAVLRNIETYFNVSYDELIFCSGKQFSRNKDPVIHHIES</sequence>
<dbReference type="PROSITE" id="PS50943">
    <property type="entry name" value="HTH_CROC1"/>
    <property type="match status" value="1"/>
</dbReference>
<proteinExistence type="predicted"/>
<dbReference type="SMART" id="SM00530">
    <property type="entry name" value="HTH_XRE"/>
    <property type="match status" value="1"/>
</dbReference>
<dbReference type="GO" id="GO:0003677">
    <property type="term" value="F:DNA binding"/>
    <property type="evidence" value="ECO:0007669"/>
    <property type="project" value="UniProtKB-KW"/>
</dbReference>
<dbReference type="PANTHER" id="PTHR46558">
    <property type="entry name" value="TRACRIPTIONAL REGULATORY PROTEIN-RELATED-RELATED"/>
    <property type="match status" value="1"/>
</dbReference>
<dbReference type="EMBL" id="CP042383">
    <property type="protein sequence ID" value="QEA41694.1"/>
    <property type="molecule type" value="Genomic_DNA"/>
</dbReference>
<dbReference type="InterPro" id="IPR001387">
    <property type="entry name" value="Cro/C1-type_HTH"/>
</dbReference>
<dbReference type="PANTHER" id="PTHR46558:SF11">
    <property type="entry name" value="HTH-TYPE TRANSCRIPTIONAL REGULATOR XRE"/>
    <property type="match status" value="1"/>
</dbReference>
<dbReference type="CDD" id="cd00093">
    <property type="entry name" value="HTH_XRE"/>
    <property type="match status" value="1"/>
</dbReference>
<dbReference type="GeneID" id="97229665"/>
<dbReference type="RefSeq" id="WP_036068589.1">
    <property type="nucleotide sequence ID" value="NZ_CP042383.1"/>
</dbReference>
<dbReference type="Gene3D" id="1.10.260.40">
    <property type="entry name" value="lambda repressor-like DNA-binding domains"/>
    <property type="match status" value="1"/>
</dbReference>
<dbReference type="Pfam" id="PF12844">
    <property type="entry name" value="HTH_19"/>
    <property type="match status" value="1"/>
</dbReference>
<evidence type="ECO:0000313" key="2">
    <source>
        <dbReference type="EMBL" id="QEA41694.1"/>
    </source>
</evidence>
<accession>A0A508VQF0</accession>
<organism evidence="2 3">
    <name type="scientific">Leuconostoc pseudomesenteroides</name>
    <dbReference type="NCBI Taxonomy" id="33968"/>
    <lineage>
        <taxon>Bacteria</taxon>
        <taxon>Bacillati</taxon>
        <taxon>Bacillota</taxon>
        <taxon>Bacilli</taxon>
        <taxon>Lactobacillales</taxon>
        <taxon>Lactobacillaceae</taxon>
        <taxon>Leuconostoc</taxon>
    </lineage>
</organism>
<keyword evidence="1" id="KW-0238">DNA-binding</keyword>
<protein>
    <submittedName>
        <fullName evidence="2">Helix-turn-helix transcriptional regulator</fullName>
    </submittedName>
</protein>
<dbReference type="InterPro" id="IPR010982">
    <property type="entry name" value="Lambda_DNA-bd_dom_sf"/>
</dbReference>
<evidence type="ECO:0000313" key="3">
    <source>
        <dbReference type="Proteomes" id="UP000321296"/>
    </source>
</evidence>
<reference evidence="2 3" key="1">
    <citation type="submission" date="2019-06" db="EMBL/GenBank/DDBJ databases">
        <title>Genome analyses of bacteria isolated from kimchi.</title>
        <authorList>
            <person name="Lee S."/>
            <person name="Ahn S."/>
            <person name="Roh S."/>
        </authorList>
    </citation>
    <scope>NUCLEOTIDE SEQUENCE [LARGE SCALE GENOMIC DNA]</scope>
    <source>
        <strain evidence="2 3">CBA3630</strain>
    </source>
</reference>
<dbReference type="KEGG" id="lpse:FGL85_03860"/>
<gene>
    <name evidence="2" type="ORF">FGL85_03860</name>
</gene>
<name>A0A508VQF0_LEUPS</name>
<dbReference type="Proteomes" id="UP000321296">
    <property type="component" value="Chromosome"/>
</dbReference>